<accession>W0F243</accession>
<keyword evidence="3" id="KW-1185">Reference proteome</keyword>
<evidence type="ECO:0000256" key="1">
    <source>
        <dbReference type="SAM" id="Phobius"/>
    </source>
</evidence>
<dbReference type="OrthoDB" id="1340494at2"/>
<evidence type="ECO:0000313" key="2">
    <source>
        <dbReference type="EMBL" id="AHF17072.1"/>
    </source>
</evidence>
<gene>
    <name evidence="2" type="ORF">NIASO_01255</name>
</gene>
<dbReference type="HOGENOM" id="CLU_055117_0_0_10"/>
<dbReference type="Proteomes" id="UP000003586">
    <property type="component" value="Chromosome"/>
</dbReference>
<dbReference type="AlphaFoldDB" id="W0F243"/>
<name>W0F243_9BACT</name>
<dbReference type="STRING" id="929713.NIASO_01255"/>
<organism evidence="2 3">
    <name type="scientific">Niabella soli DSM 19437</name>
    <dbReference type="NCBI Taxonomy" id="929713"/>
    <lineage>
        <taxon>Bacteria</taxon>
        <taxon>Pseudomonadati</taxon>
        <taxon>Bacteroidota</taxon>
        <taxon>Chitinophagia</taxon>
        <taxon>Chitinophagales</taxon>
        <taxon>Chitinophagaceae</taxon>
        <taxon>Niabella</taxon>
    </lineage>
</organism>
<protein>
    <submittedName>
        <fullName evidence="2">Uncharacterized protein</fullName>
    </submittedName>
</protein>
<keyword evidence="1" id="KW-1133">Transmembrane helix</keyword>
<evidence type="ECO:0000313" key="3">
    <source>
        <dbReference type="Proteomes" id="UP000003586"/>
    </source>
</evidence>
<sequence length="315" mass="36521">MFDDYTKLVLQDYETKKAAGLLPLNLSKPTPARLRDECLIAYKGRPQRKDENMLRDFFGKADNDIGYWRIVKKCAIDRFRPLINFLKKPTIRTDEKNVELLAWLIDFEPRPFQLSSRYDLNDEEKDMIDEKTGQPENDRIAEAQKGVLSPDEPIDEKDEEGEMPVFLNPQPVLNEHKYPFKLSTALIIIVVLALSGLFIYQNIRKGELLNAMGTTLNRRDACMYWTGDHYQQIPCGQKVYGTMVIALDSEKLVHFKKITKPDTLSEADIRRVFYIKYGGKIEFYTGGGPHPVYTDRSLKPLTAYIYEKYILPLKH</sequence>
<keyword evidence="1" id="KW-0812">Transmembrane</keyword>
<reference evidence="2 3" key="1">
    <citation type="submission" date="2013-12" db="EMBL/GenBank/DDBJ databases">
        <authorList>
            <consortium name="DOE Joint Genome Institute"/>
            <person name="Eisen J."/>
            <person name="Huntemann M."/>
            <person name="Han J."/>
            <person name="Chen A."/>
            <person name="Kyrpides N."/>
            <person name="Mavromatis K."/>
            <person name="Markowitz V."/>
            <person name="Palaniappan K."/>
            <person name="Ivanova N."/>
            <person name="Schaumberg A."/>
            <person name="Pati A."/>
            <person name="Liolios K."/>
            <person name="Nordberg H.P."/>
            <person name="Cantor M.N."/>
            <person name="Hua S.X."/>
            <person name="Woyke T."/>
        </authorList>
    </citation>
    <scope>NUCLEOTIDE SEQUENCE [LARGE SCALE GENOMIC DNA]</scope>
    <source>
        <strain evidence="3">DSM 19437</strain>
    </source>
</reference>
<keyword evidence="1" id="KW-0472">Membrane</keyword>
<dbReference type="KEGG" id="nso:NIASO_01255"/>
<dbReference type="EMBL" id="CP007035">
    <property type="protein sequence ID" value="AHF17072.1"/>
    <property type="molecule type" value="Genomic_DNA"/>
</dbReference>
<dbReference type="eggNOG" id="ENOG5032XUG">
    <property type="taxonomic scope" value="Bacteria"/>
</dbReference>
<proteinExistence type="predicted"/>
<dbReference type="RefSeq" id="WP_008582111.1">
    <property type="nucleotide sequence ID" value="NZ_CP007035.1"/>
</dbReference>
<feature type="transmembrane region" description="Helical" evidence="1">
    <location>
        <begin position="178"/>
        <end position="200"/>
    </location>
</feature>